<comment type="subcellular location">
    <subcellularLocation>
        <location evidence="10">Cytoplasm</location>
    </subcellularLocation>
    <text evidence="10">Associated with the membrane possibly through PlsY.</text>
</comment>
<comment type="catalytic activity">
    <reaction evidence="1 10">
        <text>a fatty acyl-[ACP] + phosphate = an acyl phosphate + holo-[ACP]</text>
        <dbReference type="Rhea" id="RHEA:42292"/>
        <dbReference type="Rhea" id="RHEA-COMP:9685"/>
        <dbReference type="Rhea" id="RHEA-COMP:14125"/>
        <dbReference type="ChEBI" id="CHEBI:43474"/>
        <dbReference type="ChEBI" id="CHEBI:59918"/>
        <dbReference type="ChEBI" id="CHEBI:64479"/>
        <dbReference type="ChEBI" id="CHEBI:138651"/>
        <dbReference type="EC" id="2.3.1.274"/>
    </reaction>
</comment>
<dbReference type="GO" id="GO:0008654">
    <property type="term" value="P:phospholipid biosynthetic process"/>
    <property type="evidence" value="ECO:0007669"/>
    <property type="project" value="UniProtKB-KW"/>
</dbReference>
<dbReference type="NCBIfam" id="TIGR00182">
    <property type="entry name" value="plsX"/>
    <property type="match status" value="1"/>
</dbReference>
<evidence type="ECO:0000256" key="2">
    <source>
        <dbReference type="ARBA" id="ARBA00022490"/>
    </source>
</evidence>
<evidence type="ECO:0000256" key="6">
    <source>
        <dbReference type="ARBA" id="ARBA00023209"/>
    </source>
</evidence>
<dbReference type="RefSeq" id="WP_147148006.1">
    <property type="nucleotide sequence ID" value="NZ_BJXN01000012.1"/>
</dbReference>
<dbReference type="GO" id="GO:0006633">
    <property type="term" value="P:fatty acid biosynthetic process"/>
    <property type="evidence" value="ECO:0007669"/>
    <property type="project" value="UniProtKB-UniRule"/>
</dbReference>
<evidence type="ECO:0000256" key="5">
    <source>
        <dbReference type="ARBA" id="ARBA00023098"/>
    </source>
</evidence>
<dbReference type="InterPro" id="IPR012281">
    <property type="entry name" value="Phospholipid_synth_PlsX-like"/>
</dbReference>
<organism evidence="11 12">
    <name type="scientific">Oceanithermus desulfurans NBRC 100063</name>
    <dbReference type="NCBI Taxonomy" id="1227550"/>
    <lineage>
        <taxon>Bacteria</taxon>
        <taxon>Thermotogati</taxon>
        <taxon>Deinococcota</taxon>
        <taxon>Deinococci</taxon>
        <taxon>Thermales</taxon>
        <taxon>Thermaceae</taxon>
        <taxon>Oceanithermus</taxon>
    </lineage>
</organism>
<comment type="pathway">
    <text evidence="10">Lipid metabolism; phospholipid metabolism.</text>
</comment>
<dbReference type="PANTHER" id="PTHR30100">
    <property type="entry name" value="FATTY ACID/PHOSPHOLIPID SYNTHESIS PROTEIN PLSX"/>
    <property type="match status" value="1"/>
</dbReference>
<comment type="similarity">
    <text evidence="10">Belongs to the PlsX family.</text>
</comment>
<dbReference type="OrthoDB" id="9806408at2"/>
<dbReference type="PANTHER" id="PTHR30100:SF1">
    <property type="entry name" value="PHOSPHATE ACYLTRANSFERASE"/>
    <property type="match status" value="1"/>
</dbReference>
<evidence type="ECO:0000256" key="8">
    <source>
        <dbReference type="ARBA" id="ARBA00024069"/>
    </source>
</evidence>
<evidence type="ECO:0000256" key="3">
    <source>
        <dbReference type="ARBA" id="ARBA00022516"/>
    </source>
</evidence>
<evidence type="ECO:0000313" key="12">
    <source>
        <dbReference type="Proteomes" id="UP000321827"/>
    </source>
</evidence>
<dbReference type="InterPro" id="IPR003664">
    <property type="entry name" value="FA_synthesis"/>
</dbReference>
<keyword evidence="3 10" id="KW-0444">Lipid biosynthesis</keyword>
<evidence type="ECO:0000256" key="9">
    <source>
        <dbReference type="ARBA" id="ARBA00046608"/>
    </source>
</evidence>
<protein>
    <recommendedName>
        <fullName evidence="8 10">Phosphate acyltransferase</fullName>
        <ecNumber evidence="8 10">2.3.1.274</ecNumber>
    </recommendedName>
    <alternativeName>
        <fullName evidence="10">Acyl-ACP phosphotransacylase</fullName>
    </alternativeName>
    <alternativeName>
        <fullName evidence="10">Acyl-[acyl-carrier-protein]--phosphate acyltransferase</fullName>
    </alternativeName>
    <alternativeName>
        <fullName evidence="10">Phosphate-acyl-ACP acyltransferase</fullName>
    </alternativeName>
</protein>
<dbReference type="AlphaFoldDB" id="A0A511RL21"/>
<dbReference type="PIRSF" id="PIRSF002465">
    <property type="entry name" value="Phsphlp_syn_PlsX"/>
    <property type="match status" value="1"/>
</dbReference>
<dbReference type="EMBL" id="BJXN01000012">
    <property type="protein sequence ID" value="GEM90349.1"/>
    <property type="molecule type" value="Genomic_DNA"/>
</dbReference>
<reference evidence="11 12" key="1">
    <citation type="submission" date="2019-07" db="EMBL/GenBank/DDBJ databases">
        <title>Whole genome shotgun sequence of Oceanithermus desulfurans NBRC 100063.</title>
        <authorList>
            <person name="Hosoyama A."/>
            <person name="Uohara A."/>
            <person name="Ohji S."/>
            <person name="Ichikawa N."/>
        </authorList>
    </citation>
    <scope>NUCLEOTIDE SEQUENCE [LARGE SCALE GENOMIC DNA]</scope>
    <source>
        <strain evidence="11 12">NBRC 100063</strain>
    </source>
</reference>
<comment type="function">
    <text evidence="10">Catalyzes the reversible formation of acyl-phosphate (acyl-PO(4)) from acyl-[acyl-carrier-protein] (acyl-ACP). This enzyme utilizes acyl-ACP as fatty acyl donor, but not acyl-CoA.</text>
</comment>
<dbReference type="HAMAP" id="MF_00019">
    <property type="entry name" value="PlsX"/>
    <property type="match status" value="1"/>
</dbReference>
<gene>
    <name evidence="10 11" type="primary">plsX</name>
    <name evidence="11" type="ORF">ODE01S_17830</name>
</gene>
<comment type="subunit">
    <text evidence="9 10">Homodimer. Probably interacts with PlsY.</text>
</comment>
<sequence>MNAPVALDAMGGDHAPRETVAGALLAAAAGVPVVLVGDEARLRQELAAQGGELPVVHAPEVIDMHAHATEVRRRRQASINVAMRLVREGEAEAAVSMGHSGATMAAALFTLGRVQGIERPAILAEIPSEAPSGRVHLIDAGANADVRPQHLLQFARMGAAYAERMSGVARPRVGLLSIGEEPTKGNQLVLEAHPLLAESGLNFVGNVEGRDVLADAADVIVTDGFTGNVVLKLAEGEAKILFGWIKQALTSSLKAKLGAWLAKDALRSLAARMDPAEYGAMPLLGVRGPAFIGHGASDRRAVKNALLRAHKMARSGLVEALAAVE</sequence>
<dbReference type="EC" id="2.3.1.274" evidence="8 10"/>
<keyword evidence="4 10" id="KW-0808">Transferase</keyword>
<comment type="caution">
    <text evidence="11">The sequence shown here is derived from an EMBL/GenBank/DDBJ whole genome shotgun (WGS) entry which is preliminary data.</text>
</comment>
<evidence type="ECO:0000256" key="10">
    <source>
        <dbReference type="HAMAP-Rule" id="MF_00019"/>
    </source>
</evidence>
<evidence type="ECO:0000256" key="4">
    <source>
        <dbReference type="ARBA" id="ARBA00022679"/>
    </source>
</evidence>
<proteinExistence type="inferred from homology"/>
<accession>A0A511RL21</accession>
<keyword evidence="11" id="KW-0012">Acyltransferase</keyword>
<keyword evidence="6 10" id="KW-0594">Phospholipid biosynthesis</keyword>
<evidence type="ECO:0000256" key="7">
    <source>
        <dbReference type="ARBA" id="ARBA00023264"/>
    </source>
</evidence>
<keyword evidence="7 10" id="KW-1208">Phospholipid metabolism</keyword>
<dbReference type="SUPFAM" id="SSF53659">
    <property type="entry name" value="Isocitrate/Isopropylmalate dehydrogenase-like"/>
    <property type="match status" value="1"/>
</dbReference>
<evidence type="ECO:0000313" key="11">
    <source>
        <dbReference type="EMBL" id="GEM90349.1"/>
    </source>
</evidence>
<keyword evidence="5 10" id="KW-0443">Lipid metabolism</keyword>
<keyword evidence="2 10" id="KW-0963">Cytoplasm</keyword>
<name>A0A511RL21_9DEIN</name>
<dbReference type="Pfam" id="PF02504">
    <property type="entry name" value="FA_synthesis"/>
    <property type="match status" value="1"/>
</dbReference>
<dbReference type="Proteomes" id="UP000321827">
    <property type="component" value="Unassembled WGS sequence"/>
</dbReference>
<dbReference type="Gene3D" id="3.40.718.10">
    <property type="entry name" value="Isopropylmalate Dehydrogenase"/>
    <property type="match status" value="1"/>
</dbReference>
<dbReference type="GO" id="GO:0043811">
    <property type="term" value="F:phosphate:acyl-[acyl carrier protein] acyltransferase activity"/>
    <property type="evidence" value="ECO:0007669"/>
    <property type="project" value="UniProtKB-UniRule"/>
</dbReference>
<evidence type="ECO:0000256" key="1">
    <source>
        <dbReference type="ARBA" id="ARBA00001232"/>
    </source>
</evidence>
<dbReference type="UniPathway" id="UPA00085"/>
<dbReference type="GO" id="GO:0005737">
    <property type="term" value="C:cytoplasm"/>
    <property type="evidence" value="ECO:0007669"/>
    <property type="project" value="UniProtKB-SubCell"/>
</dbReference>